<reference evidence="2 4" key="1">
    <citation type="submission" date="2023-07" db="EMBL/GenBank/DDBJ databases">
        <authorList>
            <person name="Girao M."/>
            <person name="Carvalho M.F."/>
        </authorList>
    </citation>
    <scope>NUCLEOTIDE SEQUENCE [LARGE SCALE GENOMIC DNA]</scope>
    <source>
        <strain evidence="2 4">66/93</strain>
    </source>
</reference>
<evidence type="ECO:0000313" key="5">
    <source>
        <dbReference type="Proteomes" id="UP001432401"/>
    </source>
</evidence>
<gene>
    <name evidence="3" type="ORF">ABUK86_29865</name>
    <name evidence="2" type="ORF">Q8A49_25450</name>
</gene>
<dbReference type="EMBL" id="JAUUCC010000085">
    <property type="protein sequence ID" value="MEE2053850.1"/>
    <property type="molecule type" value="Genomic_DNA"/>
</dbReference>
<dbReference type="RefSeq" id="WP_267947932.1">
    <property type="nucleotide sequence ID" value="NZ_BAAAJA010000018.1"/>
</dbReference>
<proteinExistence type="predicted"/>
<feature type="region of interest" description="Disordered" evidence="1">
    <location>
        <begin position="1"/>
        <end position="24"/>
    </location>
</feature>
<dbReference type="EMBL" id="JBEQNB010000023">
    <property type="protein sequence ID" value="MES0838013.1"/>
    <property type="molecule type" value="Genomic_DNA"/>
</dbReference>
<dbReference type="Proteomes" id="UP001348641">
    <property type="component" value="Unassembled WGS sequence"/>
</dbReference>
<organism evidence="2 4">
    <name type="scientific">Nocardiopsis tropica</name>
    <dbReference type="NCBI Taxonomy" id="109330"/>
    <lineage>
        <taxon>Bacteria</taxon>
        <taxon>Bacillati</taxon>
        <taxon>Actinomycetota</taxon>
        <taxon>Actinomycetes</taxon>
        <taxon>Streptosporangiales</taxon>
        <taxon>Nocardiopsidaceae</taxon>
        <taxon>Nocardiopsis</taxon>
    </lineage>
</organism>
<protein>
    <submittedName>
        <fullName evidence="2">Uncharacterized protein</fullName>
    </submittedName>
</protein>
<dbReference type="Proteomes" id="UP001432401">
    <property type="component" value="Unassembled WGS sequence"/>
</dbReference>
<name>A0ABU7KX15_9ACTN</name>
<accession>A0ABU7KX15</accession>
<evidence type="ECO:0000313" key="2">
    <source>
        <dbReference type="EMBL" id="MEE2053850.1"/>
    </source>
</evidence>
<keyword evidence="5" id="KW-1185">Reference proteome</keyword>
<comment type="caution">
    <text evidence="2">The sequence shown here is derived from an EMBL/GenBank/DDBJ whole genome shotgun (WGS) entry which is preliminary data.</text>
</comment>
<sequence>MDGRTRCEKTTSGQHDYIADPADPRYPDIRTMRCRHCGDSVTVTRG</sequence>
<evidence type="ECO:0000256" key="1">
    <source>
        <dbReference type="SAM" id="MobiDB-lite"/>
    </source>
</evidence>
<evidence type="ECO:0000313" key="3">
    <source>
        <dbReference type="EMBL" id="MES0838013.1"/>
    </source>
</evidence>
<reference evidence="3 5" key="2">
    <citation type="submission" date="2024-06" db="EMBL/GenBank/DDBJ databases">
        <authorList>
            <person name="Bataeva Y.V."/>
            <person name="Grigorian L.N."/>
            <person name="Solomentsev V.I."/>
        </authorList>
    </citation>
    <scope>NUCLEOTIDE SEQUENCE [LARGE SCALE GENOMIC DNA]</scope>
    <source>
        <strain evidence="3">SCPM-O-B-12605</strain>
        <strain evidence="5">SCPM-O-B-12605 (RCAM04882)</strain>
    </source>
</reference>
<evidence type="ECO:0000313" key="4">
    <source>
        <dbReference type="Proteomes" id="UP001348641"/>
    </source>
</evidence>